<keyword evidence="2" id="KW-1185">Reference proteome</keyword>
<evidence type="ECO:0000313" key="1">
    <source>
        <dbReference type="EMBL" id="SIQ99712.1"/>
    </source>
</evidence>
<organism evidence="1 2">
    <name type="scientific">Marinobacterium stanieri</name>
    <dbReference type="NCBI Taxonomy" id="49186"/>
    <lineage>
        <taxon>Bacteria</taxon>
        <taxon>Pseudomonadati</taxon>
        <taxon>Pseudomonadota</taxon>
        <taxon>Gammaproteobacteria</taxon>
        <taxon>Oceanospirillales</taxon>
        <taxon>Oceanospirillaceae</taxon>
        <taxon>Marinobacterium</taxon>
    </lineage>
</organism>
<dbReference type="EMBL" id="FTMN01000013">
    <property type="protein sequence ID" value="SIQ99712.1"/>
    <property type="molecule type" value="Genomic_DNA"/>
</dbReference>
<accession>A0A1N6XBH8</accession>
<protein>
    <submittedName>
        <fullName evidence="1">Uncharacterized protein</fullName>
    </submittedName>
</protein>
<sequence>MRLKSCIPMFPLFSKKLLVCIEVLSSNGPSAPQTGFIEPNLRIQNKRRIHLLLLQDCLQWQYVHDIREQSPIPPVFSITNHI</sequence>
<dbReference type="Proteomes" id="UP000186895">
    <property type="component" value="Unassembled WGS sequence"/>
</dbReference>
<name>A0A1N6XBH8_9GAMM</name>
<gene>
    <name evidence="1" type="ORF">SAMN05421647_11368</name>
</gene>
<dbReference type="AlphaFoldDB" id="A0A1N6XBH8"/>
<evidence type="ECO:0000313" key="2">
    <source>
        <dbReference type="Proteomes" id="UP000186895"/>
    </source>
</evidence>
<proteinExistence type="predicted"/>
<reference evidence="1 2" key="1">
    <citation type="submission" date="2017-01" db="EMBL/GenBank/DDBJ databases">
        <authorList>
            <person name="Mah S.A."/>
            <person name="Swanson W.J."/>
            <person name="Moy G.W."/>
            <person name="Vacquier V.D."/>
        </authorList>
    </citation>
    <scope>NUCLEOTIDE SEQUENCE [LARGE SCALE GENOMIC DNA]</scope>
    <source>
        <strain evidence="1 2">DSM 7027</strain>
    </source>
</reference>